<reference evidence="1" key="1">
    <citation type="submission" date="2020-08" db="EMBL/GenBank/DDBJ databases">
        <title>Genome public.</title>
        <authorList>
            <person name="Liu C."/>
            <person name="Sun Q."/>
        </authorList>
    </citation>
    <scope>NUCLEOTIDE SEQUENCE</scope>
    <source>
        <strain evidence="1">NSJ-68</strain>
    </source>
</reference>
<comment type="caution">
    <text evidence="1">The sequence shown here is derived from an EMBL/GenBank/DDBJ whole genome shotgun (WGS) entry which is preliminary data.</text>
</comment>
<keyword evidence="2" id="KW-1185">Reference proteome</keyword>
<evidence type="ECO:0000313" key="2">
    <source>
        <dbReference type="Proteomes" id="UP000649345"/>
    </source>
</evidence>
<organism evidence="1 2">
    <name type="scientific">Anaerosacchariphilus hominis</name>
    <dbReference type="NCBI Taxonomy" id="2763017"/>
    <lineage>
        <taxon>Bacteria</taxon>
        <taxon>Bacillati</taxon>
        <taxon>Bacillota</taxon>
        <taxon>Clostridia</taxon>
        <taxon>Lachnospirales</taxon>
        <taxon>Lachnospiraceae</taxon>
        <taxon>Anaerosacchariphilus</taxon>
    </lineage>
</organism>
<evidence type="ECO:0000313" key="1">
    <source>
        <dbReference type="EMBL" id="MBC5658299.1"/>
    </source>
</evidence>
<protein>
    <submittedName>
        <fullName evidence="1">DUF932 domain-containing protein</fullName>
    </submittedName>
</protein>
<dbReference type="Proteomes" id="UP000649345">
    <property type="component" value="Unassembled WGS sequence"/>
</dbReference>
<accession>A0A923RKK3</accession>
<dbReference type="GeneID" id="78198788"/>
<name>A0A923RKK3_9FIRM</name>
<dbReference type="Pfam" id="PF06067">
    <property type="entry name" value="DUF932"/>
    <property type="match status" value="1"/>
</dbReference>
<proteinExistence type="predicted"/>
<gene>
    <name evidence="1" type="ORF">H8S44_00675</name>
</gene>
<dbReference type="RefSeq" id="WP_006874318.1">
    <property type="nucleotide sequence ID" value="NZ_JACOOR010000001.1"/>
</dbReference>
<dbReference type="EMBL" id="JACOOR010000001">
    <property type="protein sequence ID" value="MBC5658299.1"/>
    <property type="molecule type" value="Genomic_DNA"/>
</dbReference>
<dbReference type="AlphaFoldDB" id="A0A923RKK3"/>
<dbReference type="InterPro" id="IPR026325">
    <property type="entry name" value="DUF932"/>
</dbReference>
<sequence>MKSGLTIVEMAQQIERQSKLKQDYLLDTRRLQVEPFGSQLYLHTFDDHDDPLVEPLEINQIAHRQIGTHLKIPAAYYDRMLSDYPELLAENVNSWFQREPTQRMVRTLDGTVRAFLSNRYRRIDNLDIAEIVLPVIQQMEDAYFESCQITDSRMYIKVVNKRLEAEVVPGDIVQSGVIISNSEVGLGSVNIQPLVYRLVCSNGMVVNDAQTRRTHIGRVNEADENFQLFSQETLAADDHAFAMKIKDTVMAAVDETRFTRVVGMMREATTVQMNTTDIPGVVRLASKDFNITEEESTGVLQRLIEGKDLTLYGLSNAVTRFSQDVDSYDRATALEGIGYNILSMPRQQWNRINQMAA</sequence>